<dbReference type="Proteomes" id="UP000800097">
    <property type="component" value="Unassembled WGS sequence"/>
</dbReference>
<feature type="site" description="Important for catalytic activity" evidence="7">
    <location>
        <position position="342"/>
    </location>
</feature>
<dbReference type="AlphaFoldDB" id="A0A6A6JW54"/>
<feature type="binding site" evidence="6">
    <location>
        <position position="373"/>
    </location>
    <ligand>
        <name>Mg(2+)</name>
        <dbReference type="ChEBI" id="CHEBI:18420"/>
        <label>1</label>
    </ligand>
</feature>
<proteinExistence type="inferred from homology"/>
<organism evidence="10 11">
    <name type="scientific">Westerdykella ornata</name>
    <dbReference type="NCBI Taxonomy" id="318751"/>
    <lineage>
        <taxon>Eukaryota</taxon>
        <taxon>Fungi</taxon>
        <taxon>Dikarya</taxon>
        <taxon>Ascomycota</taxon>
        <taxon>Pezizomycotina</taxon>
        <taxon>Dothideomycetes</taxon>
        <taxon>Pleosporomycetidae</taxon>
        <taxon>Pleosporales</taxon>
        <taxon>Sporormiaceae</taxon>
        <taxon>Westerdykella</taxon>
    </lineage>
</organism>
<evidence type="ECO:0000259" key="9">
    <source>
        <dbReference type="Pfam" id="PF03372"/>
    </source>
</evidence>
<dbReference type="Gene3D" id="3.60.10.10">
    <property type="entry name" value="Endonuclease/exonuclease/phosphatase"/>
    <property type="match status" value="1"/>
</dbReference>
<feature type="site" description="Interaction with DNA substrate" evidence="7">
    <location>
        <position position="373"/>
    </location>
</feature>
<dbReference type="GO" id="GO:0008081">
    <property type="term" value="F:phosphoric diester hydrolase activity"/>
    <property type="evidence" value="ECO:0007669"/>
    <property type="project" value="TreeGrafter"/>
</dbReference>
<protein>
    <submittedName>
        <fullName evidence="10">DNase I-like protein</fullName>
    </submittedName>
</protein>
<comment type="similarity">
    <text evidence="1">Belongs to the DNA repair enzymes AP/ExoA family.</text>
</comment>
<feature type="active site" description="Proton donor/acceptor" evidence="5">
    <location>
        <position position="262"/>
    </location>
</feature>
<feature type="binding site" evidence="6">
    <location>
        <position position="44"/>
    </location>
    <ligand>
        <name>Mg(2+)</name>
        <dbReference type="ChEBI" id="CHEBI:18420"/>
        <label>1</label>
    </ligand>
</feature>
<evidence type="ECO:0000256" key="7">
    <source>
        <dbReference type="PIRSR" id="PIRSR604808-3"/>
    </source>
</evidence>
<keyword evidence="3" id="KW-0378">Hydrolase</keyword>
<dbReference type="GO" id="GO:0003906">
    <property type="term" value="F:DNA-(apurinic or apyrimidinic site) endonuclease activity"/>
    <property type="evidence" value="ECO:0007669"/>
    <property type="project" value="TreeGrafter"/>
</dbReference>
<feature type="region of interest" description="Disordered" evidence="8">
    <location>
        <begin position="60"/>
        <end position="79"/>
    </location>
</feature>
<evidence type="ECO:0000256" key="2">
    <source>
        <dbReference type="ARBA" id="ARBA00022723"/>
    </source>
</evidence>
<dbReference type="PROSITE" id="PS51435">
    <property type="entry name" value="AP_NUCLEASE_F1_4"/>
    <property type="match status" value="1"/>
</dbReference>
<feature type="active site" description="Proton acceptor" evidence="5">
    <location>
        <position position="373"/>
    </location>
</feature>
<reference evidence="10" key="1">
    <citation type="journal article" date="2020" name="Stud. Mycol.">
        <title>101 Dothideomycetes genomes: a test case for predicting lifestyles and emergence of pathogens.</title>
        <authorList>
            <person name="Haridas S."/>
            <person name="Albert R."/>
            <person name="Binder M."/>
            <person name="Bloem J."/>
            <person name="Labutti K."/>
            <person name="Salamov A."/>
            <person name="Andreopoulos B."/>
            <person name="Baker S."/>
            <person name="Barry K."/>
            <person name="Bills G."/>
            <person name="Bluhm B."/>
            <person name="Cannon C."/>
            <person name="Castanera R."/>
            <person name="Culley D."/>
            <person name="Daum C."/>
            <person name="Ezra D."/>
            <person name="Gonzalez J."/>
            <person name="Henrissat B."/>
            <person name="Kuo A."/>
            <person name="Liang C."/>
            <person name="Lipzen A."/>
            <person name="Lutzoni F."/>
            <person name="Magnuson J."/>
            <person name="Mondo S."/>
            <person name="Nolan M."/>
            <person name="Ohm R."/>
            <person name="Pangilinan J."/>
            <person name="Park H.-J."/>
            <person name="Ramirez L."/>
            <person name="Alfaro M."/>
            <person name="Sun H."/>
            <person name="Tritt A."/>
            <person name="Yoshinaga Y."/>
            <person name="Zwiers L.-H."/>
            <person name="Turgeon B."/>
            <person name="Goodwin S."/>
            <person name="Spatafora J."/>
            <person name="Crous P."/>
            <person name="Grigoriev I."/>
        </authorList>
    </citation>
    <scope>NUCLEOTIDE SEQUENCE</scope>
    <source>
        <strain evidence="10">CBS 379.55</strain>
    </source>
</reference>
<dbReference type="GO" id="GO:0046872">
    <property type="term" value="F:metal ion binding"/>
    <property type="evidence" value="ECO:0007669"/>
    <property type="project" value="UniProtKB-KW"/>
</dbReference>
<feature type="active site" evidence="5">
    <location>
        <position position="211"/>
    </location>
</feature>
<accession>A0A6A6JW54</accession>
<evidence type="ECO:0000256" key="1">
    <source>
        <dbReference type="ARBA" id="ARBA00007092"/>
    </source>
</evidence>
<feature type="binding site" evidence="6">
    <location>
        <position position="372"/>
    </location>
    <ligand>
        <name>Mg(2+)</name>
        <dbReference type="ChEBI" id="CHEBI:18420"/>
        <label>1</label>
    </ligand>
</feature>
<dbReference type="InterPro" id="IPR036691">
    <property type="entry name" value="Endo/exonu/phosph_ase_sf"/>
</dbReference>
<dbReference type="PANTHER" id="PTHR22748">
    <property type="entry name" value="AP ENDONUCLEASE"/>
    <property type="match status" value="1"/>
</dbReference>
<feature type="site" description="Transition state stabilizer" evidence="7">
    <location>
        <position position="264"/>
    </location>
</feature>
<feature type="binding site" evidence="6">
    <location>
        <position position="264"/>
    </location>
    <ligand>
        <name>Mg(2+)</name>
        <dbReference type="ChEBI" id="CHEBI:18420"/>
        <label>1</label>
    </ligand>
</feature>
<sequence length="393" mass="44284">MTGEISPPPSKRRRIVPTQTTKLPGPPSPPPPPSPGCLRIYAWNINGIAPFLPQKNPITKYFQPKAGPARSNTEKPPRAEPSLRAFLSRHHWPGILFLQEVKISDSDIETQNAVRLAVNARLPSGRGEDEGPRYKIHFTLPTDRKNARGLAGTGKVYGVCSIVRSDIYRLFNLSCRFRTVDWDKEGRVSIVELTSPPESCSSTKIAIFNIYAVNGTESPYRDPRTGAVMGTRHDRKLAFHRLLVEECISLEENGWNVVMAGDFNIAPARMDGYPNLRTFPCQHVFNRADFIFKFLGKGEPKTGQEAKQWHGVDIWRAMNPDVRRFTYYPRTRQWGISCDRVDYFLISKKLWDGGRVGGAGMLDSEEERGPSDHVPIWADIQILTPTEEFAPGE</sequence>
<evidence type="ECO:0000256" key="3">
    <source>
        <dbReference type="ARBA" id="ARBA00022801"/>
    </source>
</evidence>
<feature type="binding site" evidence="6">
    <location>
        <position position="100"/>
    </location>
    <ligand>
        <name>Mg(2+)</name>
        <dbReference type="ChEBI" id="CHEBI:18420"/>
        <label>1</label>
    </ligand>
</feature>
<dbReference type="InterPro" id="IPR004808">
    <property type="entry name" value="AP_endonuc_1"/>
</dbReference>
<keyword evidence="11" id="KW-1185">Reference proteome</keyword>
<dbReference type="GeneID" id="54548216"/>
<evidence type="ECO:0000313" key="10">
    <source>
        <dbReference type="EMBL" id="KAF2280637.1"/>
    </source>
</evidence>
<evidence type="ECO:0000256" key="6">
    <source>
        <dbReference type="PIRSR" id="PIRSR604808-2"/>
    </source>
</evidence>
<keyword evidence="2 6" id="KW-0479">Metal-binding</keyword>
<dbReference type="InterPro" id="IPR005135">
    <property type="entry name" value="Endo/exonuclease/phosphatase"/>
</dbReference>
<dbReference type="RefSeq" id="XP_033658175.1">
    <property type="nucleotide sequence ID" value="XM_033795041.1"/>
</dbReference>
<evidence type="ECO:0000256" key="5">
    <source>
        <dbReference type="PIRSR" id="PIRSR604808-1"/>
    </source>
</evidence>
<feature type="region of interest" description="Disordered" evidence="8">
    <location>
        <begin position="1"/>
        <end position="35"/>
    </location>
</feature>
<dbReference type="Pfam" id="PF03372">
    <property type="entry name" value="Exo_endo_phos"/>
    <property type="match status" value="1"/>
</dbReference>
<dbReference type="SUPFAM" id="SSF56219">
    <property type="entry name" value="DNase I-like"/>
    <property type="match status" value="1"/>
</dbReference>
<evidence type="ECO:0000256" key="8">
    <source>
        <dbReference type="SAM" id="MobiDB-lite"/>
    </source>
</evidence>
<dbReference type="GO" id="GO:0006284">
    <property type="term" value="P:base-excision repair"/>
    <property type="evidence" value="ECO:0007669"/>
    <property type="project" value="TreeGrafter"/>
</dbReference>
<dbReference type="PANTHER" id="PTHR22748:SF14">
    <property type="entry name" value="ENDONUCLEASE_EXONUCLEASE_PHOSPHATASE DOMAIN-CONTAINING PROTEIN"/>
    <property type="match status" value="1"/>
</dbReference>
<comment type="cofactor">
    <cofactor evidence="6">
        <name>Mg(2+)</name>
        <dbReference type="ChEBI" id="CHEBI:18420"/>
    </cofactor>
    <cofactor evidence="6">
        <name>Mn(2+)</name>
        <dbReference type="ChEBI" id="CHEBI:29035"/>
    </cofactor>
    <text evidence="6">Probably binds two magnesium or manganese ions per subunit.</text>
</comment>
<name>A0A6A6JW54_WESOR</name>
<gene>
    <name evidence="10" type="ORF">EI97DRAFT_366613</name>
</gene>
<keyword evidence="4 6" id="KW-0460">Magnesium</keyword>
<dbReference type="OrthoDB" id="498125at2759"/>
<evidence type="ECO:0000313" key="11">
    <source>
        <dbReference type="Proteomes" id="UP000800097"/>
    </source>
</evidence>
<dbReference type="GO" id="GO:0008311">
    <property type="term" value="F:double-stranded DNA 3'-5' DNA exonuclease activity"/>
    <property type="evidence" value="ECO:0007669"/>
    <property type="project" value="TreeGrafter"/>
</dbReference>
<feature type="domain" description="Endonuclease/exonuclease/phosphatase" evidence="9">
    <location>
        <begin position="43"/>
        <end position="373"/>
    </location>
</feature>
<feature type="compositionally biased region" description="Pro residues" evidence="8">
    <location>
        <begin position="24"/>
        <end position="35"/>
    </location>
</feature>
<feature type="binding site" evidence="6">
    <location>
        <position position="262"/>
    </location>
    <ligand>
        <name>Mg(2+)</name>
        <dbReference type="ChEBI" id="CHEBI:18420"/>
        <label>1</label>
    </ligand>
</feature>
<dbReference type="EMBL" id="ML986484">
    <property type="protein sequence ID" value="KAF2280637.1"/>
    <property type="molecule type" value="Genomic_DNA"/>
</dbReference>
<evidence type="ECO:0000256" key="4">
    <source>
        <dbReference type="ARBA" id="ARBA00022842"/>
    </source>
</evidence>
<dbReference type="GO" id="GO:0005634">
    <property type="term" value="C:nucleus"/>
    <property type="evidence" value="ECO:0007669"/>
    <property type="project" value="TreeGrafter"/>
</dbReference>
<keyword evidence="6" id="KW-0464">Manganese</keyword>